<evidence type="ECO:0000256" key="6">
    <source>
        <dbReference type="ARBA" id="ARBA00034125"/>
    </source>
</evidence>
<evidence type="ECO:0000256" key="7">
    <source>
        <dbReference type="SAM" id="Phobius"/>
    </source>
</evidence>
<comment type="subcellular location">
    <subcellularLocation>
        <location evidence="1">Cell membrane</location>
        <topology evidence="1">Multi-pass membrane protein</topology>
    </subcellularLocation>
</comment>
<feature type="transmembrane region" description="Helical" evidence="7">
    <location>
        <begin position="150"/>
        <end position="166"/>
    </location>
</feature>
<evidence type="ECO:0000256" key="2">
    <source>
        <dbReference type="ARBA" id="ARBA00022475"/>
    </source>
</evidence>
<feature type="domain" description="Threonine/serine exporter-like N-terminal" evidence="8">
    <location>
        <begin position="16"/>
        <end position="251"/>
    </location>
</feature>
<keyword evidence="10" id="KW-1185">Reference proteome</keyword>
<dbReference type="InterPro" id="IPR050539">
    <property type="entry name" value="ThrE_Dicarb/AminoAcid_Exp"/>
</dbReference>
<feature type="transmembrane region" description="Helical" evidence="7">
    <location>
        <begin position="200"/>
        <end position="219"/>
    </location>
</feature>
<keyword evidence="3 7" id="KW-0812">Transmembrane</keyword>
<dbReference type="EMBL" id="BORT01000008">
    <property type="protein sequence ID" value="GIO47487.1"/>
    <property type="molecule type" value="Genomic_DNA"/>
</dbReference>
<reference evidence="9 10" key="1">
    <citation type="submission" date="2021-03" db="EMBL/GenBank/DDBJ databases">
        <title>Antimicrobial resistance genes in bacteria isolated from Japanese honey, and their potential for conferring macrolide and lincosamide resistance in the American foulbrood pathogen Paenibacillus larvae.</title>
        <authorList>
            <person name="Okamoto M."/>
            <person name="Kumagai M."/>
            <person name="Kanamori H."/>
            <person name="Takamatsu D."/>
        </authorList>
    </citation>
    <scope>NUCLEOTIDE SEQUENCE [LARGE SCALE GENOMIC DNA]</scope>
    <source>
        <strain evidence="9 10">J34TS1</strain>
    </source>
</reference>
<dbReference type="GO" id="GO:0005886">
    <property type="term" value="C:plasma membrane"/>
    <property type="evidence" value="ECO:0007669"/>
    <property type="project" value="UniProtKB-SubCell"/>
</dbReference>
<feature type="transmembrane region" description="Helical" evidence="7">
    <location>
        <begin position="231"/>
        <end position="255"/>
    </location>
</feature>
<evidence type="ECO:0000256" key="5">
    <source>
        <dbReference type="ARBA" id="ARBA00023136"/>
    </source>
</evidence>
<evidence type="ECO:0000256" key="3">
    <source>
        <dbReference type="ARBA" id="ARBA00022692"/>
    </source>
</evidence>
<evidence type="ECO:0000313" key="9">
    <source>
        <dbReference type="EMBL" id="GIO47487.1"/>
    </source>
</evidence>
<dbReference type="PANTHER" id="PTHR34390:SF2">
    <property type="entry name" value="SUCCINATE TRANSPORTER SUBUNIT YJJP-RELATED"/>
    <property type="match status" value="1"/>
</dbReference>
<keyword evidence="4 7" id="KW-1133">Transmembrane helix</keyword>
<keyword evidence="2" id="KW-1003">Cell membrane</keyword>
<evidence type="ECO:0000256" key="4">
    <source>
        <dbReference type="ARBA" id="ARBA00022989"/>
    </source>
</evidence>
<evidence type="ECO:0000313" key="10">
    <source>
        <dbReference type="Proteomes" id="UP000682811"/>
    </source>
</evidence>
<organism evidence="9 10">
    <name type="scientific">Paenibacillus azoreducens</name>
    <dbReference type="NCBI Taxonomy" id="116718"/>
    <lineage>
        <taxon>Bacteria</taxon>
        <taxon>Bacillati</taxon>
        <taxon>Bacillota</taxon>
        <taxon>Bacilli</taxon>
        <taxon>Bacillales</taxon>
        <taxon>Paenibacillaceae</taxon>
        <taxon>Paenibacillus</taxon>
    </lineage>
</organism>
<dbReference type="GO" id="GO:0022857">
    <property type="term" value="F:transmembrane transporter activity"/>
    <property type="evidence" value="ECO:0007669"/>
    <property type="project" value="InterPro"/>
</dbReference>
<dbReference type="PANTHER" id="PTHR34390">
    <property type="entry name" value="UPF0442 PROTEIN YJJB-RELATED"/>
    <property type="match status" value="1"/>
</dbReference>
<proteinExistence type="inferred from homology"/>
<name>A0A920CSL0_9BACL</name>
<dbReference type="AlphaFoldDB" id="A0A920CSL0"/>
<feature type="transmembrane region" description="Helical" evidence="7">
    <location>
        <begin position="173"/>
        <end position="194"/>
    </location>
</feature>
<feature type="transmembrane region" description="Helical" evidence="7">
    <location>
        <begin position="127"/>
        <end position="144"/>
    </location>
</feature>
<keyword evidence="5 7" id="KW-0472">Membrane</keyword>
<gene>
    <name evidence="9" type="ORF">J34TS1_22520</name>
</gene>
<dbReference type="RefSeq" id="WP_237100184.1">
    <property type="nucleotide sequence ID" value="NZ_AP025343.1"/>
</dbReference>
<comment type="similarity">
    <text evidence="6">Belongs to the ThrE exporter (TC 2.A.79) family.</text>
</comment>
<accession>A0A920CSL0</accession>
<comment type="caution">
    <text evidence="9">The sequence shown here is derived from an EMBL/GenBank/DDBJ whole genome shotgun (WGS) entry which is preliminary data.</text>
</comment>
<sequence>MKTSPSLQENQAILEAALLAGKVMLESGAETSRVEDTMERIIRYAIGDIGTFSAYTYVTVNGIFAKLDRVGTQFYRIDRRRYDLNKITKVNQLSRDFAGGRIGFEEMHAALQAAEKESMGQKLRHKLIYTASLSGSIMLIFGGAFDDLPAAMTAGVVAFLSCLWLTRILKVPFLSECGAAFLGGLAGLCMTSLAGRHLDLVMVGAVVPLVPGIAITNAIRDMMARHYISGVVGAIEALFIAGALGAGIAGVYWMFIL</sequence>
<dbReference type="GO" id="GO:0015744">
    <property type="term" value="P:succinate transport"/>
    <property type="evidence" value="ECO:0007669"/>
    <property type="project" value="TreeGrafter"/>
</dbReference>
<dbReference type="Pfam" id="PF06738">
    <property type="entry name" value="ThrE"/>
    <property type="match status" value="1"/>
</dbReference>
<evidence type="ECO:0000256" key="1">
    <source>
        <dbReference type="ARBA" id="ARBA00004651"/>
    </source>
</evidence>
<dbReference type="InterPro" id="IPR010619">
    <property type="entry name" value="ThrE-like_N"/>
</dbReference>
<evidence type="ECO:0000259" key="8">
    <source>
        <dbReference type="Pfam" id="PF06738"/>
    </source>
</evidence>
<dbReference type="Proteomes" id="UP000682811">
    <property type="component" value="Unassembled WGS sequence"/>
</dbReference>
<protein>
    <submittedName>
        <fullName evidence="9">Membrane protein</fullName>
    </submittedName>
</protein>